<dbReference type="AlphaFoldDB" id="A0A1W9KPQ7"/>
<protein>
    <recommendedName>
        <fullName evidence="1">SF4 helicase domain-containing protein</fullName>
    </recommendedName>
</protein>
<dbReference type="GO" id="GO:0006260">
    <property type="term" value="P:DNA replication"/>
    <property type="evidence" value="ECO:0007669"/>
    <property type="project" value="InterPro"/>
</dbReference>
<dbReference type="GO" id="GO:0005829">
    <property type="term" value="C:cytosol"/>
    <property type="evidence" value="ECO:0007669"/>
    <property type="project" value="TreeGrafter"/>
</dbReference>
<organism evidence="2 3">
    <name type="scientific">Rhodoferax ferrireducens</name>
    <dbReference type="NCBI Taxonomy" id="192843"/>
    <lineage>
        <taxon>Bacteria</taxon>
        <taxon>Pseudomonadati</taxon>
        <taxon>Pseudomonadota</taxon>
        <taxon>Betaproteobacteria</taxon>
        <taxon>Burkholderiales</taxon>
        <taxon>Comamonadaceae</taxon>
        <taxon>Rhodoferax</taxon>
    </lineage>
</organism>
<dbReference type="GO" id="GO:0003678">
    <property type="term" value="F:DNA helicase activity"/>
    <property type="evidence" value="ECO:0007669"/>
    <property type="project" value="InterPro"/>
</dbReference>
<dbReference type="PANTHER" id="PTHR30153:SF2">
    <property type="entry name" value="REPLICATIVE DNA HELICASE"/>
    <property type="match status" value="1"/>
</dbReference>
<dbReference type="Proteomes" id="UP000192505">
    <property type="component" value="Unassembled WGS sequence"/>
</dbReference>
<dbReference type="PANTHER" id="PTHR30153">
    <property type="entry name" value="REPLICATIVE DNA HELICASE DNAB"/>
    <property type="match status" value="1"/>
</dbReference>
<sequence>MVDEAVVGQGHFSGVTSGFRDLDRLILGLQSGSLIVLGGRESMGKTALALSIAAHVALSECQPVMLFSMADSAESLRKRLLSSLGDICLRSIGVSDIDPDDFARLTETNEKLARCLLHIDESKHLSVSDMRDRAICFSTENGKLGLLVVDYLQLMNDQLPNGTSVGRRMNAVVSQLKSMAMALDCPVLLLSQVKRVVDAHADHRPQAKHLRDCSNLEQEADMIMMVYRDDYYRKTGKQPDIAEINIVKNGTGPNGCVKLAFVKDYVKFESLEPVSTV</sequence>
<accession>A0A1W9KPQ7</accession>
<reference evidence="2 3" key="1">
    <citation type="submission" date="2017-01" db="EMBL/GenBank/DDBJ databases">
        <title>Novel large sulfur bacteria in the metagenomes of groundwater-fed chemosynthetic microbial mats in the Lake Huron basin.</title>
        <authorList>
            <person name="Sharrar A.M."/>
            <person name="Flood B.E."/>
            <person name="Bailey J.V."/>
            <person name="Jones D.S."/>
            <person name="Biddanda B."/>
            <person name="Ruberg S.A."/>
            <person name="Marcus D.N."/>
            <person name="Dick G.J."/>
        </authorList>
    </citation>
    <scope>NUCLEOTIDE SEQUENCE [LARGE SCALE GENOMIC DNA]</scope>
    <source>
        <strain evidence="2">A7</strain>
    </source>
</reference>
<dbReference type="GO" id="GO:0005524">
    <property type="term" value="F:ATP binding"/>
    <property type="evidence" value="ECO:0007669"/>
    <property type="project" value="InterPro"/>
</dbReference>
<dbReference type="Pfam" id="PF03796">
    <property type="entry name" value="DnaB_C"/>
    <property type="match status" value="1"/>
</dbReference>
<proteinExistence type="predicted"/>
<dbReference type="Gene3D" id="3.40.50.300">
    <property type="entry name" value="P-loop containing nucleotide triphosphate hydrolases"/>
    <property type="match status" value="1"/>
</dbReference>
<dbReference type="InterPro" id="IPR027417">
    <property type="entry name" value="P-loop_NTPase"/>
</dbReference>
<evidence type="ECO:0000313" key="2">
    <source>
        <dbReference type="EMBL" id="OQW86149.1"/>
    </source>
</evidence>
<evidence type="ECO:0000259" key="1">
    <source>
        <dbReference type="PROSITE" id="PS51199"/>
    </source>
</evidence>
<evidence type="ECO:0000313" key="3">
    <source>
        <dbReference type="Proteomes" id="UP000192505"/>
    </source>
</evidence>
<dbReference type="SUPFAM" id="SSF52540">
    <property type="entry name" value="P-loop containing nucleoside triphosphate hydrolases"/>
    <property type="match status" value="1"/>
</dbReference>
<name>A0A1W9KPQ7_9BURK</name>
<dbReference type="EMBL" id="MTEI01000021">
    <property type="protein sequence ID" value="OQW86149.1"/>
    <property type="molecule type" value="Genomic_DNA"/>
</dbReference>
<feature type="domain" description="SF4 helicase" evidence="1">
    <location>
        <begin position="8"/>
        <end position="275"/>
    </location>
</feature>
<comment type="caution">
    <text evidence="2">The sequence shown here is derived from an EMBL/GenBank/DDBJ whole genome shotgun (WGS) entry which is preliminary data.</text>
</comment>
<dbReference type="InterPro" id="IPR007694">
    <property type="entry name" value="DNA_helicase_DnaB-like_C"/>
</dbReference>
<dbReference type="PROSITE" id="PS51199">
    <property type="entry name" value="SF4_HELICASE"/>
    <property type="match status" value="1"/>
</dbReference>
<gene>
    <name evidence="2" type="ORF">BWK72_18515</name>
</gene>